<evidence type="ECO:0000256" key="2">
    <source>
        <dbReference type="ARBA" id="ARBA00023015"/>
    </source>
</evidence>
<dbReference type="Gene3D" id="2.40.330.10">
    <property type="entry name" value="DNA-binding pseudobarrel domain"/>
    <property type="match status" value="1"/>
</dbReference>
<dbReference type="HOGENOM" id="CLU_1889525_0_0_1"/>
<dbReference type="SUPFAM" id="SSF101936">
    <property type="entry name" value="DNA-binding pseudobarrel domain"/>
    <property type="match status" value="1"/>
</dbReference>
<organism evidence="7 8">
    <name type="scientific">Theobroma cacao</name>
    <name type="common">Cacao</name>
    <name type="synonym">Cocoa</name>
    <dbReference type="NCBI Taxonomy" id="3641"/>
    <lineage>
        <taxon>Eukaryota</taxon>
        <taxon>Viridiplantae</taxon>
        <taxon>Streptophyta</taxon>
        <taxon>Embryophyta</taxon>
        <taxon>Tracheophyta</taxon>
        <taxon>Spermatophyta</taxon>
        <taxon>Magnoliopsida</taxon>
        <taxon>eudicotyledons</taxon>
        <taxon>Gunneridae</taxon>
        <taxon>Pentapetalae</taxon>
        <taxon>rosids</taxon>
        <taxon>malvids</taxon>
        <taxon>Malvales</taxon>
        <taxon>Malvaceae</taxon>
        <taxon>Byttnerioideae</taxon>
        <taxon>Theobroma</taxon>
    </lineage>
</organism>
<dbReference type="InParanoid" id="A0A061EBZ4"/>
<comment type="subcellular location">
    <subcellularLocation>
        <location evidence="1">Nucleus</location>
    </subcellularLocation>
</comment>
<keyword evidence="8" id="KW-1185">Reference proteome</keyword>
<accession>A0A061EBZ4</accession>
<dbReference type="Pfam" id="PF02362">
    <property type="entry name" value="B3"/>
    <property type="match status" value="1"/>
</dbReference>
<proteinExistence type="predicted"/>
<dbReference type="Gramene" id="EOY02451">
    <property type="protein sequence ID" value="EOY02451"/>
    <property type="gene ID" value="TCM_016923"/>
</dbReference>
<sequence>MTKGQHKDLEKTKIPIWPGLSLAIPTKSLAFLPHFCGSNAIELLVRDDNGCSWTFVCSLRKTGYAKPVLQKGWRHFALAKGLTVGDKVTFYQQETDDGIKVFGTVFPRSCYSIEVERAIKPSLSRAGVDHNLAMK</sequence>
<protein>
    <recommendedName>
        <fullName evidence="6">TF-B3 domain-containing protein</fullName>
    </recommendedName>
</protein>
<dbReference type="GO" id="GO:0005634">
    <property type="term" value="C:nucleus"/>
    <property type="evidence" value="ECO:0007669"/>
    <property type="project" value="UniProtKB-SubCell"/>
</dbReference>
<dbReference type="EMBL" id="CM001882">
    <property type="protein sequence ID" value="EOY02451.1"/>
    <property type="molecule type" value="Genomic_DNA"/>
</dbReference>
<evidence type="ECO:0000313" key="8">
    <source>
        <dbReference type="Proteomes" id="UP000026915"/>
    </source>
</evidence>
<dbReference type="InterPro" id="IPR015300">
    <property type="entry name" value="DNA-bd_pseudobarrel_sf"/>
</dbReference>
<dbReference type="PROSITE" id="PS50863">
    <property type="entry name" value="B3"/>
    <property type="match status" value="1"/>
</dbReference>
<dbReference type="GO" id="GO:0003677">
    <property type="term" value="F:DNA binding"/>
    <property type="evidence" value="ECO:0007669"/>
    <property type="project" value="UniProtKB-KW"/>
</dbReference>
<dbReference type="CDD" id="cd10017">
    <property type="entry name" value="B3_DNA"/>
    <property type="match status" value="1"/>
</dbReference>
<keyword evidence="2" id="KW-0805">Transcription regulation</keyword>
<keyword evidence="4" id="KW-0804">Transcription</keyword>
<keyword evidence="5" id="KW-0539">Nucleus</keyword>
<evidence type="ECO:0000256" key="1">
    <source>
        <dbReference type="ARBA" id="ARBA00004123"/>
    </source>
</evidence>
<evidence type="ECO:0000313" key="7">
    <source>
        <dbReference type="EMBL" id="EOY02451.1"/>
    </source>
</evidence>
<evidence type="ECO:0000256" key="5">
    <source>
        <dbReference type="ARBA" id="ARBA00023242"/>
    </source>
</evidence>
<dbReference type="Proteomes" id="UP000026915">
    <property type="component" value="Chromosome 4"/>
</dbReference>
<keyword evidence="3" id="KW-0238">DNA-binding</keyword>
<dbReference type="AlphaFoldDB" id="A0A061EBZ4"/>
<reference evidence="7 8" key="1">
    <citation type="journal article" date="2013" name="Genome Biol.">
        <title>The genome sequence of the most widely cultivated cacao type and its use to identify candidate genes regulating pod color.</title>
        <authorList>
            <person name="Motamayor J.C."/>
            <person name="Mockaitis K."/>
            <person name="Schmutz J."/>
            <person name="Haiminen N."/>
            <person name="Iii D.L."/>
            <person name="Cornejo O."/>
            <person name="Findley S.D."/>
            <person name="Zheng P."/>
            <person name="Utro F."/>
            <person name="Royaert S."/>
            <person name="Saski C."/>
            <person name="Jenkins J."/>
            <person name="Podicheti R."/>
            <person name="Zhao M."/>
            <person name="Scheffler B.E."/>
            <person name="Stack J.C."/>
            <person name="Feltus F.A."/>
            <person name="Mustiga G.M."/>
            <person name="Amores F."/>
            <person name="Phillips W."/>
            <person name="Marelli J.P."/>
            <person name="May G.D."/>
            <person name="Shapiro H."/>
            <person name="Ma J."/>
            <person name="Bustamante C.D."/>
            <person name="Schnell R.J."/>
            <person name="Main D."/>
            <person name="Gilbert D."/>
            <person name="Parida L."/>
            <person name="Kuhn D.N."/>
        </authorList>
    </citation>
    <scope>NUCLEOTIDE SEQUENCE [LARGE SCALE GENOMIC DNA]</scope>
    <source>
        <strain evidence="8">cv. Matina 1-6</strain>
    </source>
</reference>
<dbReference type="SMART" id="SM01019">
    <property type="entry name" value="B3"/>
    <property type="match status" value="1"/>
</dbReference>
<feature type="domain" description="TF-B3" evidence="6">
    <location>
        <begin position="42"/>
        <end position="108"/>
    </location>
</feature>
<name>A0A061EBZ4_THECC</name>
<evidence type="ECO:0000259" key="6">
    <source>
        <dbReference type="PROSITE" id="PS50863"/>
    </source>
</evidence>
<evidence type="ECO:0000256" key="3">
    <source>
        <dbReference type="ARBA" id="ARBA00023125"/>
    </source>
</evidence>
<evidence type="ECO:0000256" key="4">
    <source>
        <dbReference type="ARBA" id="ARBA00023163"/>
    </source>
</evidence>
<dbReference type="InterPro" id="IPR003340">
    <property type="entry name" value="B3_DNA-bd"/>
</dbReference>
<gene>
    <name evidence="7" type="ORF">TCM_016923</name>
</gene>